<gene>
    <name evidence="4" type="ORF">T459_20037</name>
</gene>
<keyword evidence="5" id="KW-1185">Reference proteome</keyword>
<feature type="domain" description="tRNA/rRNA methyltransferase SpoU type" evidence="3">
    <location>
        <begin position="57"/>
        <end position="139"/>
    </location>
</feature>
<evidence type="ECO:0000313" key="4">
    <source>
        <dbReference type="EMBL" id="PHT76515.1"/>
    </source>
</evidence>
<dbReference type="InterPro" id="IPR029028">
    <property type="entry name" value="Alpha/beta_knot_MTases"/>
</dbReference>
<dbReference type="PANTHER" id="PTHR46103:SF1">
    <property type="entry name" value="RRNA METHYLTRANSFERASE 1, MITOCHONDRIAL"/>
    <property type="match status" value="1"/>
</dbReference>
<organism evidence="4 5">
    <name type="scientific">Capsicum annuum</name>
    <name type="common">Capsicum pepper</name>
    <dbReference type="NCBI Taxonomy" id="4072"/>
    <lineage>
        <taxon>Eukaryota</taxon>
        <taxon>Viridiplantae</taxon>
        <taxon>Streptophyta</taxon>
        <taxon>Embryophyta</taxon>
        <taxon>Tracheophyta</taxon>
        <taxon>Spermatophyta</taxon>
        <taxon>Magnoliopsida</taxon>
        <taxon>eudicotyledons</taxon>
        <taxon>Gunneridae</taxon>
        <taxon>Pentapetalae</taxon>
        <taxon>asterids</taxon>
        <taxon>lamiids</taxon>
        <taxon>Solanales</taxon>
        <taxon>Solanaceae</taxon>
        <taxon>Solanoideae</taxon>
        <taxon>Capsiceae</taxon>
        <taxon>Capsicum</taxon>
    </lineage>
</organism>
<dbReference type="AlphaFoldDB" id="A0A2G2Z3S4"/>
<keyword evidence="2" id="KW-0808">Transferase</keyword>
<dbReference type="PANTHER" id="PTHR46103">
    <property type="entry name" value="RRNA METHYLTRANSFERASE 1, MITOCHONDRIAL"/>
    <property type="match status" value="1"/>
</dbReference>
<reference evidence="4 5" key="1">
    <citation type="journal article" date="2014" name="Nat. Genet.">
        <title>Genome sequence of the hot pepper provides insights into the evolution of pungency in Capsicum species.</title>
        <authorList>
            <person name="Kim S."/>
            <person name="Park M."/>
            <person name="Yeom S.I."/>
            <person name="Kim Y.M."/>
            <person name="Lee J.M."/>
            <person name="Lee H.A."/>
            <person name="Seo E."/>
            <person name="Choi J."/>
            <person name="Cheong K."/>
            <person name="Kim K.T."/>
            <person name="Jung K."/>
            <person name="Lee G.W."/>
            <person name="Oh S.K."/>
            <person name="Bae C."/>
            <person name="Kim S.B."/>
            <person name="Lee H.Y."/>
            <person name="Kim S.Y."/>
            <person name="Kim M.S."/>
            <person name="Kang B.C."/>
            <person name="Jo Y.D."/>
            <person name="Yang H.B."/>
            <person name="Jeong H.J."/>
            <person name="Kang W.H."/>
            <person name="Kwon J.K."/>
            <person name="Shin C."/>
            <person name="Lim J.Y."/>
            <person name="Park J.H."/>
            <person name="Huh J.H."/>
            <person name="Kim J.S."/>
            <person name="Kim B.D."/>
            <person name="Cohen O."/>
            <person name="Paran I."/>
            <person name="Suh M.C."/>
            <person name="Lee S.B."/>
            <person name="Kim Y.K."/>
            <person name="Shin Y."/>
            <person name="Noh S.J."/>
            <person name="Park J."/>
            <person name="Seo Y.S."/>
            <person name="Kwon S.Y."/>
            <person name="Kim H.A."/>
            <person name="Park J.M."/>
            <person name="Kim H.J."/>
            <person name="Choi S.B."/>
            <person name="Bosland P.W."/>
            <person name="Reeves G."/>
            <person name="Jo S.H."/>
            <person name="Lee B.W."/>
            <person name="Cho H.T."/>
            <person name="Choi H.S."/>
            <person name="Lee M.S."/>
            <person name="Yu Y."/>
            <person name="Do Choi Y."/>
            <person name="Park B.S."/>
            <person name="van Deynze A."/>
            <person name="Ashrafi H."/>
            <person name="Hill T."/>
            <person name="Kim W.T."/>
            <person name="Pai H.S."/>
            <person name="Ahn H.K."/>
            <person name="Yeam I."/>
            <person name="Giovannoni J.J."/>
            <person name="Rose J.K."/>
            <person name="Sorensen I."/>
            <person name="Lee S.J."/>
            <person name="Kim R.W."/>
            <person name="Choi I.Y."/>
            <person name="Choi B.S."/>
            <person name="Lim J.S."/>
            <person name="Lee Y.H."/>
            <person name="Choi D."/>
        </authorList>
    </citation>
    <scope>NUCLEOTIDE SEQUENCE [LARGE SCALE GENOMIC DNA]</scope>
    <source>
        <strain evidence="5">cv. CM334</strain>
    </source>
</reference>
<proteinExistence type="predicted"/>
<comment type="caution">
    <text evidence="4">The sequence shown here is derived from an EMBL/GenBank/DDBJ whole genome shotgun (WGS) entry which is preliminary data.</text>
</comment>
<dbReference type="GO" id="GO:0003723">
    <property type="term" value="F:RNA binding"/>
    <property type="evidence" value="ECO:0007669"/>
    <property type="project" value="InterPro"/>
</dbReference>
<dbReference type="Gene3D" id="3.40.1280.10">
    <property type="match status" value="1"/>
</dbReference>
<dbReference type="Proteomes" id="UP000222542">
    <property type="component" value="Unassembled WGS sequence"/>
</dbReference>
<protein>
    <recommendedName>
        <fullName evidence="3">tRNA/rRNA methyltransferase SpoU type domain-containing protein</fullName>
    </recommendedName>
</protein>
<dbReference type="EMBL" id="AYRZ02000007">
    <property type="protein sequence ID" value="PHT76515.1"/>
    <property type="molecule type" value="Genomic_DNA"/>
</dbReference>
<accession>A0A2G2Z3S4</accession>
<dbReference type="STRING" id="4072.A0A2G2Z3S4"/>
<evidence type="ECO:0000259" key="3">
    <source>
        <dbReference type="Pfam" id="PF00588"/>
    </source>
</evidence>
<keyword evidence="1" id="KW-0489">Methyltransferase</keyword>
<dbReference type="Pfam" id="PF00588">
    <property type="entry name" value="SpoU_methylase"/>
    <property type="match status" value="1"/>
</dbReference>
<evidence type="ECO:0000256" key="2">
    <source>
        <dbReference type="ARBA" id="ARBA00022679"/>
    </source>
</evidence>
<sequence length="218" mass="23800">MTDKVGLEKNEVSKHDLNMITVNRPHQGLILDASLLEMVAIKELKPISIKEQETTSLWVALDEVTDPQNLGAIIQAAYLLGAFGIVLFAKNCVPLSGVVRKASAGSLKLMELRSCKNMMQFLASSIENGWRILGSEGTELRLLVERSDTELVKIPRNIPFNIVVGQDEDAECDNNISGQNYRSVVIKDLVDLGDSDNVSNFKPRKNVPGTSGAAIHSA</sequence>
<dbReference type="InterPro" id="IPR001537">
    <property type="entry name" value="SpoU_MeTrfase"/>
</dbReference>
<dbReference type="Gramene" id="PHT76515">
    <property type="protein sequence ID" value="PHT76515"/>
    <property type="gene ID" value="T459_20037"/>
</dbReference>
<dbReference type="InterPro" id="IPR047182">
    <property type="entry name" value="MRM1"/>
</dbReference>
<evidence type="ECO:0000256" key="1">
    <source>
        <dbReference type="ARBA" id="ARBA00022603"/>
    </source>
</evidence>
<dbReference type="InterPro" id="IPR029026">
    <property type="entry name" value="tRNA_m1G_MTases_N"/>
</dbReference>
<reference evidence="4 5" key="2">
    <citation type="journal article" date="2017" name="Genome Biol.">
        <title>New reference genome sequences of hot pepper reveal the massive evolution of plant disease-resistance genes by retroduplication.</title>
        <authorList>
            <person name="Kim S."/>
            <person name="Park J."/>
            <person name="Yeom S.I."/>
            <person name="Kim Y.M."/>
            <person name="Seo E."/>
            <person name="Kim K.T."/>
            <person name="Kim M.S."/>
            <person name="Lee J.M."/>
            <person name="Cheong K."/>
            <person name="Shin H.S."/>
            <person name="Kim S.B."/>
            <person name="Han K."/>
            <person name="Lee J."/>
            <person name="Park M."/>
            <person name="Lee H.A."/>
            <person name="Lee H.Y."/>
            <person name="Lee Y."/>
            <person name="Oh S."/>
            <person name="Lee J.H."/>
            <person name="Choi E."/>
            <person name="Choi E."/>
            <person name="Lee S.E."/>
            <person name="Jeon J."/>
            <person name="Kim H."/>
            <person name="Choi G."/>
            <person name="Song H."/>
            <person name="Lee J."/>
            <person name="Lee S.C."/>
            <person name="Kwon J.K."/>
            <person name="Lee H.Y."/>
            <person name="Koo N."/>
            <person name="Hong Y."/>
            <person name="Kim R.W."/>
            <person name="Kang W.H."/>
            <person name="Huh J.H."/>
            <person name="Kang B.C."/>
            <person name="Yang T.J."/>
            <person name="Lee Y.H."/>
            <person name="Bennetzen J.L."/>
            <person name="Choi D."/>
        </authorList>
    </citation>
    <scope>NUCLEOTIDE SEQUENCE [LARGE SCALE GENOMIC DNA]</scope>
    <source>
        <strain evidence="5">cv. CM334</strain>
    </source>
</reference>
<evidence type="ECO:0000313" key="5">
    <source>
        <dbReference type="Proteomes" id="UP000222542"/>
    </source>
</evidence>
<dbReference type="SUPFAM" id="SSF75217">
    <property type="entry name" value="alpha/beta knot"/>
    <property type="match status" value="1"/>
</dbReference>
<name>A0A2G2Z3S4_CAPAN</name>
<dbReference type="GO" id="GO:0000154">
    <property type="term" value="P:rRNA modification"/>
    <property type="evidence" value="ECO:0000318"/>
    <property type="project" value="GO_Central"/>
</dbReference>
<dbReference type="GO" id="GO:0016435">
    <property type="term" value="F:rRNA (guanine) methyltransferase activity"/>
    <property type="evidence" value="ECO:0000318"/>
    <property type="project" value="GO_Central"/>
</dbReference>